<comment type="caution">
    <text evidence="3">The sequence shown here is derived from an EMBL/GenBank/DDBJ whole genome shotgun (WGS) entry which is preliminary data.</text>
</comment>
<dbReference type="OrthoDB" id="10325341at2759"/>
<dbReference type="InterPro" id="IPR002048">
    <property type="entry name" value="EF_hand_dom"/>
</dbReference>
<feature type="domain" description="EF-hand" evidence="2">
    <location>
        <begin position="1"/>
        <end position="36"/>
    </location>
</feature>
<protein>
    <submittedName>
        <fullName evidence="3">Transmembrane protein</fullName>
    </submittedName>
</protein>
<keyword evidence="1" id="KW-1133">Transmembrane helix</keyword>
<feature type="transmembrane region" description="Helical" evidence="1">
    <location>
        <begin position="77"/>
        <end position="98"/>
    </location>
</feature>
<sequence>MSLEDARLFFATLDFDGQGFVTRDQFLCSLEDLHRDIWRYRAANELNRQILRRVHLLVAFVTVPAACIVALLLLQTFLTFCIAASLAVVVFAALAFAAPRVYRTAAVWNFLSLRHPFSLGDFVELALPARCNSPSVGILRRARTAEATPLETGVVSGLGGAAAFTAPASSAAAPRWWLHLGDVDGLGIGPYEASPGVVRGRCVRIDLQEIVIRQVDGSGEALRLSPADVARCSVRNFSQSVGAARVLLDLLILDGKTQDDVARTMRRLR</sequence>
<keyword evidence="1" id="KW-0472">Membrane</keyword>
<evidence type="ECO:0000313" key="4">
    <source>
        <dbReference type="Proteomes" id="UP000221165"/>
    </source>
</evidence>
<evidence type="ECO:0000313" key="3">
    <source>
        <dbReference type="EMBL" id="PHJ24059.1"/>
    </source>
</evidence>
<keyword evidence="4" id="KW-1185">Reference proteome</keyword>
<dbReference type="PROSITE" id="PS50222">
    <property type="entry name" value="EF_HAND_2"/>
    <property type="match status" value="1"/>
</dbReference>
<dbReference type="GO" id="GO:0005509">
    <property type="term" value="F:calcium ion binding"/>
    <property type="evidence" value="ECO:0007669"/>
    <property type="project" value="InterPro"/>
</dbReference>
<reference evidence="3 4" key="1">
    <citation type="journal article" date="2017" name="Int. J. Parasitol.">
        <title>The genome of the protozoan parasite Cystoisospora suis and a reverse vaccinology approach to identify vaccine candidates.</title>
        <authorList>
            <person name="Palmieri N."/>
            <person name="Shrestha A."/>
            <person name="Ruttkowski B."/>
            <person name="Beck T."/>
            <person name="Vogl C."/>
            <person name="Tomley F."/>
            <person name="Blake D.P."/>
            <person name="Joachim A."/>
        </authorList>
    </citation>
    <scope>NUCLEOTIDE SEQUENCE [LARGE SCALE GENOMIC DNA]</scope>
    <source>
        <strain evidence="3 4">Wien I</strain>
    </source>
</reference>
<dbReference type="GeneID" id="94425505"/>
<dbReference type="AlphaFoldDB" id="A0A2C6L7U9"/>
<organism evidence="3 4">
    <name type="scientific">Cystoisospora suis</name>
    <dbReference type="NCBI Taxonomy" id="483139"/>
    <lineage>
        <taxon>Eukaryota</taxon>
        <taxon>Sar</taxon>
        <taxon>Alveolata</taxon>
        <taxon>Apicomplexa</taxon>
        <taxon>Conoidasida</taxon>
        <taxon>Coccidia</taxon>
        <taxon>Eucoccidiorida</taxon>
        <taxon>Eimeriorina</taxon>
        <taxon>Sarcocystidae</taxon>
        <taxon>Cystoisospora</taxon>
    </lineage>
</organism>
<dbReference type="RefSeq" id="XP_067925733.1">
    <property type="nucleotide sequence ID" value="XM_068062294.1"/>
</dbReference>
<accession>A0A2C6L7U9</accession>
<name>A0A2C6L7U9_9APIC</name>
<feature type="transmembrane region" description="Helical" evidence="1">
    <location>
        <begin position="54"/>
        <end position="71"/>
    </location>
</feature>
<dbReference type="Proteomes" id="UP000221165">
    <property type="component" value="Unassembled WGS sequence"/>
</dbReference>
<dbReference type="VEuPathDB" id="ToxoDB:CSUI_002092"/>
<gene>
    <name evidence="3" type="ORF">CSUI_002092</name>
</gene>
<feature type="non-terminal residue" evidence="3">
    <location>
        <position position="269"/>
    </location>
</feature>
<evidence type="ECO:0000256" key="1">
    <source>
        <dbReference type="SAM" id="Phobius"/>
    </source>
</evidence>
<keyword evidence="1 3" id="KW-0812">Transmembrane</keyword>
<proteinExistence type="predicted"/>
<evidence type="ECO:0000259" key="2">
    <source>
        <dbReference type="PROSITE" id="PS50222"/>
    </source>
</evidence>
<dbReference type="EMBL" id="MIGC01000875">
    <property type="protein sequence ID" value="PHJ24059.1"/>
    <property type="molecule type" value="Genomic_DNA"/>
</dbReference>